<gene>
    <name evidence="1" type="ORF">DPEC_G00230150</name>
</gene>
<keyword evidence="2" id="KW-1185">Reference proteome</keyword>
<dbReference type="Proteomes" id="UP001157502">
    <property type="component" value="Chromosome 19"/>
</dbReference>
<sequence>MKEAHPRVMRHVTIQLQRRKGRRRGVVGNADLVDKLHGFSPPSGFLKPVPLVRILNTVCDRTGRLCVPPCYVICVAMLRLLLHGVFFLQYVRFSRQQFPRLCATADALLSKECCPVWDGDGSACGASSGRGFCQDVEVSDLPNGPNYPFSGLDDRERWPLVFYNRTCQCASNYMGFNCGECQFGLFGDNCGERRESLRRNVFHLSAAERQKLISYLNLAKHTINRDYVIATGTYREMNNGSSPLFSDVSTYDLFVWMHYYVSRDALLGGPGNVWTDVDFGHWAPAFLPWHRVYLLHWEREIRKLTGDFGFSIPYWDWSNAQGCDVCTDDLMGARSPLNPNLISPASVFSSWKVMCSQAEDYSARGVLCDGSDEGPLRRNPGNHNRNLVPRLPTAEEVEFTVSLPNYDTGTMDRSANLSFRNTLEGFGNSQTGLGSSAVIGMHASLHIFMNGSMSSVQGSANDPIFLLHHAYVDSIYEQWMRRHAPEETHYPESNAPIGHNRQYHMVPFLPLHRNIEYFVSSKDLGYEYSYMLNSDQRIAEVLSPYLALMMEVWPWLLGALVLGALVAITVATITVTTTRACWGQWPWQRGKKNSAYHLPERKPLIISSDSDTHNYNSV</sequence>
<accession>A0ACC2G207</accession>
<reference evidence="1" key="1">
    <citation type="submission" date="2021-05" db="EMBL/GenBank/DDBJ databases">
        <authorList>
            <person name="Pan Q."/>
            <person name="Jouanno E."/>
            <person name="Zahm M."/>
            <person name="Klopp C."/>
            <person name="Cabau C."/>
            <person name="Louis A."/>
            <person name="Berthelot C."/>
            <person name="Parey E."/>
            <person name="Roest Crollius H."/>
            <person name="Montfort J."/>
            <person name="Robinson-Rechavi M."/>
            <person name="Bouchez O."/>
            <person name="Lampietro C."/>
            <person name="Lopez Roques C."/>
            <person name="Donnadieu C."/>
            <person name="Postlethwait J."/>
            <person name="Bobe J."/>
            <person name="Dillon D."/>
            <person name="Chandos A."/>
            <person name="von Hippel F."/>
            <person name="Guiguen Y."/>
        </authorList>
    </citation>
    <scope>NUCLEOTIDE SEQUENCE</scope>
    <source>
        <strain evidence="1">YG-Jan2019</strain>
    </source>
</reference>
<comment type="caution">
    <text evidence="1">The sequence shown here is derived from an EMBL/GenBank/DDBJ whole genome shotgun (WGS) entry which is preliminary data.</text>
</comment>
<evidence type="ECO:0000313" key="1">
    <source>
        <dbReference type="EMBL" id="KAJ7997548.1"/>
    </source>
</evidence>
<protein>
    <submittedName>
        <fullName evidence="1">Uncharacterized protein</fullName>
    </submittedName>
</protein>
<organism evidence="1 2">
    <name type="scientific">Dallia pectoralis</name>
    <name type="common">Alaska blackfish</name>
    <dbReference type="NCBI Taxonomy" id="75939"/>
    <lineage>
        <taxon>Eukaryota</taxon>
        <taxon>Metazoa</taxon>
        <taxon>Chordata</taxon>
        <taxon>Craniata</taxon>
        <taxon>Vertebrata</taxon>
        <taxon>Euteleostomi</taxon>
        <taxon>Actinopterygii</taxon>
        <taxon>Neopterygii</taxon>
        <taxon>Teleostei</taxon>
        <taxon>Protacanthopterygii</taxon>
        <taxon>Esociformes</taxon>
        <taxon>Umbridae</taxon>
        <taxon>Dallia</taxon>
    </lineage>
</organism>
<dbReference type="EMBL" id="CM055746">
    <property type="protein sequence ID" value="KAJ7997548.1"/>
    <property type="molecule type" value="Genomic_DNA"/>
</dbReference>
<evidence type="ECO:0000313" key="2">
    <source>
        <dbReference type="Proteomes" id="UP001157502"/>
    </source>
</evidence>
<proteinExistence type="predicted"/>
<name>A0ACC2G207_DALPE</name>